<proteinExistence type="predicted"/>
<dbReference type="Proteomes" id="UP001234202">
    <property type="component" value="Unassembled WGS sequence"/>
</dbReference>
<sequence length="946" mass="102604">MGDPFWRRFSASRDNNNRSAGPPPHYSRERTLATEYTSFNTRTSASAATTTVAGPTTTTASRRSRNDLFETDWGWKGDTEQRSAAVAGEGNVLRGLGIMVPTSTADQKKLSEDERTALCNDVPTSVEPLSPRQHLSDHLSLFTSEPVLGAPIQLQSTPPIHQRHRPSDHHLDLQPPTRSRNDAIYNVNYLTVTPPRFNTPPLPVSTAASGGKKPPQQLDLGPGLSLPASATSYHRSSSLLAESDAARLSPLSKTTGNSPATSDTSITLPCKRDYQVSDTLDGDTRPTRSATASSSSGSSTSNCSGITSFADHTVQQHSETRPTHGRVSAGSANTEQPRYGTTLSPAVSPITPVTPDTHFSPAFTSSFSSFTPTTDDKRAIQQQVGIHSSPSARIMMTPTSPSSEVSLSRTSSMTIVQSPSTALANITRKAGRLLVPDDNDENDDDDDGDVEGRAAEAVRESGAGVARVRADIVSRQWLVGYGRYAKVYLGAFKPALPSPTTVSSSTTPSTRQGSEVSPSPPIQTSTGWSLCAAKVFDNDIESISMANRESAMLGYLQEDLPLTRLRPETLVRQGVEEREEGDGRRFILSRIALVDENIIEPPPSSTTAILRQLGKTAIAAKSSTNAFLPEGGTDPAPSYRPILLLPFYANGSMATFLKTREEPVDEELWMNWFEQGLRALSWCKKKGVLHNDIKPANFLLDDDMNLRLGDFGSALRINPDDPPHDGIGLGTVSYSSPEIVDPSTERAFSFPSDLFSFGVTMRQCMTGREPYEGLRTVELMYHVRKGNYWEWHARRDIGLPSSPSSTSSSRFPISPTTHHIARLRATTTTATSPISRNHSVIGQSDGIRRAESLREPSRTRADVHRPALARTPSSDVIVRQSTAVATTSEGRAANVAGTSAGWSTVQDEREGWLRRILDPDPANRPGVEDLLDQLPRIHAIQRGCFG</sequence>
<accession>A0ACC2X4F3</accession>
<dbReference type="EMBL" id="JASBWV010000026">
    <property type="protein sequence ID" value="KAJ9118900.1"/>
    <property type="molecule type" value="Genomic_DNA"/>
</dbReference>
<gene>
    <name evidence="1" type="ORF">QFC24_005863</name>
</gene>
<reference evidence="1" key="1">
    <citation type="submission" date="2023-04" db="EMBL/GenBank/DDBJ databases">
        <title>Draft Genome sequencing of Naganishia species isolated from polar environments using Oxford Nanopore Technology.</title>
        <authorList>
            <person name="Leo P."/>
            <person name="Venkateswaran K."/>
        </authorList>
    </citation>
    <scope>NUCLEOTIDE SEQUENCE</scope>
    <source>
        <strain evidence="1">DBVPG 5303</strain>
    </source>
</reference>
<evidence type="ECO:0000313" key="2">
    <source>
        <dbReference type="Proteomes" id="UP001234202"/>
    </source>
</evidence>
<name>A0ACC2X4F3_9TREE</name>
<organism evidence="1 2">
    <name type="scientific">Naganishia onofrii</name>
    <dbReference type="NCBI Taxonomy" id="1851511"/>
    <lineage>
        <taxon>Eukaryota</taxon>
        <taxon>Fungi</taxon>
        <taxon>Dikarya</taxon>
        <taxon>Basidiomycota</taxon>
        <taxon>Agaricomycotina</taxon>
        <taxon>Tremellomycetes</taxon>
        <taxon>Filobasidiales</taxon>
        <taxon>Filobasidiaceae</taxon>
        <taxon>Naganishia</taxon>
    </lineage>
</organism>
<evidence type="ECO:0000313" key="1">
    <source>
        <dbReference type="EMBL" id="KAJ9118900.1"/>
    </source>
</evidence>
<comment type="caution">
    <text evidence="1">The sequence shown here is derived from an EMBL/GenBank/DDBJ whole genome shotgun (WGS) entry which is preliminary data.</text>
</comment>
<protein>
    <submittedName>
        <fullName evidence="1">Uncharacterized protein</fullName>
    </submittedName>
</protein>
<keyword evidence="2" id="KW-1185">Reference proteome</keyword>